<dbReference type="InterPro" id="IPR019775">
    <property type="entry name" value="WD40_repeat_CS"/>
</dbReference>
<dbReference type="GO" id="GO:0005886">
    <property type="term" value="C:plasma membrane"/>
    <property type="evidence" value="ECO:0007669"/>
    <property type="project" value="TreeGrafter"/>
</dbReference>
<feature type="domain" description="Lethal giant larvae homologue 2" evidence="1">
    <location>
        <begin position="317"/>
        <end position="349"/>
    </location>
</feature>
<proteinExistence type="predicted"/>
<dbReference type="GO" id="GO:0008593">
    <property type="term" value="P:regulation of Notch signaling pathway"/>
    <property type="evidence" value="ECO:0007669"/>
    <property type="project" value="TreeGrafter"/>
</dbReference>
<dbReference type="AlphaFoldDB" id="A0A7K9RCM5"/>
<dbReference type="Pfam" id="PF08366">
    <property type="entry name" value="LLGL"/>
    <property type="match status" value="2"/>
</dbReference>
<dbReference type="PANTHER" id="PTHR10241:SF21">
    <property type="entry name" value="LETHAL(2) GIANT LARVAE PROTEIN HOMOLOG 1"/>
    <property type="match status" value="1"/>
</dbReference>
<gene>
    <name evidence="2" type="primary">Llgl1</name>
    <name evidence="2" type="ORF">STEDEN_R10538</name>
</gene>
<dbReference type="InterPro" id="IPR013577">
    <property type="entry name" value="LLGL2"/>
</dbReference>
<dbReference type="GO" id="GO:0006893">
    <property type="term" value="P:Golgi to plasma membrane transport"/>
    <property type="evidence" value="ECO:0007669"/>
    <property type="project" value="TreeGrafter"/>
</dbReference>
<dbReference type="GO" id="GO:0032878">
    <property type="term" value="P:regulation of establishment or maintenance of cell polarity"/>
    <property type="evidence" value="ECO:0007669"/>
    <property type="project" value="TreeGrafter"/>
</dbReference>
<comment type="caution">
    <text evidence="2">The sequence shown here is derived from an EMBL/GenBank/DDBJ whole genome shotgun (WGS) entry which is preliminary data.</text>
</comment>
<dbReference type="InterPro" id="IPR036322">
    <property type="entry name" value="WD40_repeat_dom_sf"/>
</dbReference>
<feature type="non-terminal residue" evidence="2">
    <location>
        <position position="390"/>
    </location>
</feature>
<dbReference type="GO" id="GO:0030864">
    <property type="term" value="C:cortical actin cytoskeleton"/>
    <property type="evidence" value="ECO:0007669"/>
    <property type="project" value="TreeGrafter"/>
</dbReference>
<dbReference type="GO" id="GO:0030866">
    <property type="term" value="P:cortical actin cytoskeleton organization"/>
    <property type="evidence" value="ECO:0007669"/>
    <property type="project" value="TreeGrafter"/>
</dbReference>
<dbReference type="PANTHER" id="PTHR10241">
    <property type="entry name" value="LETHAL 2 GIANT LARVAE PROTEIN"/>
    <property type="match status" value="1"/>
</dbReference>
<reference evidence="2 3" key="1">
    <citation type="submission" date="2019-09" db="EMBL/GenBank/DDBJ databases">
        <title>Bird 10,000 Genomes (B10K) Project - Family phase.</title>
        <authorList>
            <person name="Zhang G."/>
        </authorList>
    </citation>
    <scope>NUCLEOTIDE SEQUENCE [LARGE SCALE GENOMIC DNA]</scope>
    <source>
        <strain evidence="2">B10K-DU-001-27</strain>
        <tissue evidence="2">Muscle</tissue>
    </source>
</reference>
<keyword evidence="3" id="KW-1185">Reference proteome</keyword>
<dbReference type="GO" id="GO:0051294">
    <property type="term" value="P:establishment of spindle orientation"/>
    <property type="evidence" value="ECO:0007669"/>
    <property type="project" value="TreeGrafter"/>
</dbReference>
<dbReference type="GO" id="GO:0005096">
    <property type="term" value="F:GTPase activator activity"/>
    <property type="evidence" value="ECO:0007669"/>
    <property type="project" value="TreeGrafter"/>
</dbReference>
<feature type="non-terminal residue" evidence="2">
    <location>
        <position position="1"/>
    </location>
</feature>
<evidence type="ECO:0000313" key="2">
    <source>
        <dbReference type="EMBL" id="NXI21530.1"/>
    </source>
</evidence>
<evidence type="ECO:0000313" key="3">
    <source>
        <dbReference type="Proteomes" id="UP000572325"/>
    </source>
</evidence>
<organism evidence="2 3">
    <name type="scientific">Sterrhoptilus dennistouni</name>
    <dbReference type="NCBI Taxonomy" id="2585820"/>
    <lineage>
        <taxon>Eukaryota</taxon>
        <taxon>Metazoa</taxon>
        <taxon>Chordata</taxon>
        <taxon>Craniata</taxon>
        <taxon>Vertebrata</taxon>
        <taxon>Euteleostomi</taxon>
        <taxon>Archelosauria</taxon>
        <taxon>Archosauria</taxon>
        <taxon>Dinosauria</taxon>
        <taxon>Saurischia</taxon>
        <taxon>Theropoda</taxon>
        <taxon>Coelurosauria</taxon>
        <taxon>Aves</taxon>
        <taxon>Neognathae</taxon>
        <taxon>Neoaves</taxon>
        <taxon>Telluraves</taxon>
        <taxon>Australaves</taxon>
        <taxon>Passeriformes</taxon>
        <taxon>Sylvioidea</taxon>
        <taxon>Zosteropidae</taxon>
        <taxon>Sterrhoptilus</taxon>
    </lineage>
</organism>
<accession>A0A7K9RCM5</accession>
<feature type="domain" description="Lethal giant larvae homologue 2" evidence="1">
    <location>
        <begin position="220"/>
        <end position="290"/>
    </location>
</feature>
<dbReference type="InterPro" id="IPR015943">
    <property type="entry name" value="WD40/YVTN_repeat-like_dom_sf"/>
</dbReference>
<sequence>YGAPGVELTGLHKETATVTQLHFLPGQGWLLSLLDDNTLHLWEVCQKEGCSHLEETRSFGLPGRPGSGSANCSPGITRVTVVLPMAAGAVVCLGTEGGAVYFVTLPTLTLLEDKTLFPDEILQSVPDDYRCGKALGPVESIQEHPRNVSQLLIGYSRGLVVLWEQSTRVVQHLFLGNQQLESLAWEQSGKSIVSSHSDGGYMVWAVSGTGQRTQQPVMSTIPYGPFPCKAISKILWRTCESGNPFIIFSGGMPRASYGDRHCVSVLQGQTLATLDFTSRVIDFFTVQSAEVPGGGMSCQGHPGEQMMVWGLLHMQQPSHPSPGFENPRALVVLVEEELVAIDLQTPGWPTIPAPYLAPLHSSAITCSCHVSNVPLKLWERIVSVGEQQSP</sequence>
<dbReference type="GO" id="GO:0045159">
    <property type="term" value="F:myosin II binding"/>
    <property type="evidence" value="ECO:0007669"/>
    <property type="project" value="TreeGrafter"/>
</dbReference>
<name>A0A7K9RCM5_9PASS</name>
<dbReference type="EMBL" id="VWZU01001013">
    <property type="protein sequence ID" value="NXI21530.1"/>
    <property type="molecule type" value="Genomic_DNA"/>
</dbReference>
<protein>
    <submittedName>
        <fullName evidence="2">L2GL1 protein</fullName>
    </submittedName>
</protein>
<dbReference type="SUPFAM" id="SSF50978">
    <property type="entry name" value="WD40 repeat-like"/>
    <property type="match status" value="1"/>
</dbReference>
<evidence type="ECO:0000259" key="1">
    <source>
        <dbReference type="Pfam" id="PF08366"/>
    </source>
</evidence>
<dbReference type="Gene3D" id="2.130.10.10">
    <property type="entry name" value="YVTN repeat-like/Quinoprotein amine dehydrogenase"/>
    <property type="match status" value="1"/>
</dbReference>
<dbReference type="PROSITE" id="PS00678">
    <property type="entry name" value="WD_REPEATS_1"/>
    <property type="match status" value="1"/>
</dbReference>
<dbReference type="Proteomes" id="UP000572325">
    <property type="component" value="Unassembled WGS sequence"/>
</dbReference>